<dbReference type="InterPro" id="IPR058163">
    <property type="entry name" value="LysR-type_TF_proteobact-type"/>
</dbReference>
<dbReference type="OrthoDB" id="5526340at2"/>
<dbReference type="Gene3D" id="1.10.10.10">
    <property type="entry name" value="Winged helix-like DNA-binding domain superfamily/Winged helix DNA-binding domain"/>
    <property type="match status" value="1"/>
</dbReference>
<dbReference type="GO" id="GO:0006351">
    <property type="term" value="P:DNA-templated transcription"/>
    <property type="evidence" value="ECO:0007669"/>
    <property type="project" value="TreeGrafter"/>
</dbReference>
<keyword evidence="2" id="KW-0805">Transcription regulation</keyword>
<organism evidence="6 7">
    <name type="scientific">Orrella marina</name>
    <dbReference type="NCBI Taxonomy" id="2163011"/>
    <lineage>
        <taxon>Bacteria</taxon>
        <taxon>Pseudomonadati</taxon>
        <taxon>Pseudomonadota</taxon>
        <taxon>Betaproteobacteria</taxon>
        <taxon>Burkholderiales</taxon>
        <taxon>Alcaligenaceae</taxon>
        <taxon>Orrella</taxon>
    </lineage>
</organism>
<dbReference type="GO" id="GO:0043565">
    <property type="term" value="F:sequence-specific DNA binding"/>
    <property type="evidence" value="ECO:0007669"/>
    <property type="project" value="TreeGrafter"/>
</dbReference>
<evidence type="ECO:0000256" key="1">
    <source>
        <dbReference type="ARBA" id="ARBA00009437"/>
    </source>
</evidence>
<gene>
    <name evidence="6" type="ORF">DBV39_15365</name>
</gene>
<evidence type="ECO:0000313" key="6">
    <source>
        <dbReference type="EMBL" id="AWB34881.1"/>
    </source>
</evidence>
<keyword evidence="3" id="KW-0238">DNA-binding</keyword>
<reference evidence="6 7" key="1">
    <citation type="submission" date="2018-04" db="EMBL/GenBank/DDBJ databases">
        <title>Bordetella sp. HZ20 isolated from seawater.</title>
        <authorList>
            <person name="Sun C."/>
        </authorList>
    </citation>
    <scope>NUCLEOTIDE SEQUENCE [LARGE SCALE GENOMIC DNA]</scope>
    <source>
        <strain evidence="6 7">HZ20</strain>
    </source>
</reference>
<keyword evidence="4" id="KW-0804">Transcription</keyword>
<dbReference type="EMBL" id="CP028901">
    <property type="protein sequence ID" value="AWB34881.1"/>
    <property type="molecule type" value="Genomic_DNA"/>
</dbReference>
<accession>A0A2R4XM89</accession>
<proteinExistence type="inferred from homology"/>
<dbReference type="InterPro" id="IPR000847">
    <property type="entry name" value="LysR_HTH_N"/>
</dbReference>
<dbReference type="PANTHER" id="PTHR30537">
    <property type="entry name" value="HTH-TYPE TRANSCRIPTIONAL REGULATOR"/>
    <property type="match status" value="1"/>
</dbReference>
<dbReference type="SUPFAM" id="SSF53850">
    <property type="entry name" value="Periplasmic binding protein-like II"/>
    <property type="match status" value="1"/>
</dbReference>
<dbReference type="PRINTS" id="PR00039">
    <property type="entry name" value="HTHLYSR"/>
</dbReference>
<sequence>MNSSPPLNALRIFLVACRHRSFTSAAEELSLTHGAVSRQMRLLEEWLGQPLFEREGLRRAPTPHALAYAQEISRAFSQIQQASLHYGRGLATRLLRVSVPATFAMKWLIPLLPQFRKKYPDARIQIQSVTTQQLSLEGAFDLAIRRDPPSSQAFTGIGLFKEWHTLIATPAVLARHPLQSIDQVLEHTWLYSETRPRHWDAWLQAANLPNQPWNMYRFDHFYVTYSALLDGLGVGIGPLPTLGADLEAGRIVAPFPDIRTPERQYWAITPTATQKTLLHRQFEEWLIEMSGLAEKQIC</sequence>
<comment type="similarity">
    <text evidence="1">Belongs to the LysR transcriptional regulatory family.</text>
</comment>
<feature type="domain" description="HTH lysR-type" evidence="5">
    <location>
        <begin position="5"/>
        <end position="62"/>
    </location>
</feature>
<evidence type="ECO:0000313" key="7">
    <source>
        <dbReference type="Proteomes" id="UP000244571"/>
    </source>
</evidence>
<evidence type="ECO:0000256" key="4">
    <source>
        <dbReference type="ARBA" id="ARBA00023163"/>
    </source>
</evidence>
<dbReference type="Gene3D" id="3.40.190.10">
    <property type="entry name" value="Periplasmic binding protein-like II"/>
    <property type="match status" value="2"/>
</dbReference>
<dbReference type="SUPFAM" id="SSF46785">
    <property type="entry name" value="Winged helix' DNA-binding domain"/>
    <property type="match status" value="1"/>
</dbReference>
<dbReference type="InterPro" id="IPR036388">
    <property type="entry name" value="WH-like_DNA-bd_sf"/>
</dbReference>
<dbReference type="RefSeq" id="WP_108622291.1">
    <property type="nucleotide sequence ID" value="NZ_CP028901.1"/>
</dbReference>
<dbReference type="AlphaFoldDB" id="A0A2R4XM89"/>
<dbReference type="InterPro" id="IPR005119">
    <property type="entry name" value="LysR_subst-bd"/>
</dbReference>
<dbReference type="KEGG" id="boz:DBV39_15365"/>
<evidence type="ECO:0000256" key="3">
    <source>
        <dbReference type="ARBA" id="ARBA00023125"/>
    </source>
</evidence>
<name>A0A2R4XM89_9BURK</name>
<evidence type="ECO:0000259" key="5">
    <source>
        <dbReference type="PROSITE" id="PS50931"/>
    </source>
</evidence>
<protein>
    <submittedName>
        <fullName evidence="6">LysR family transcriptional regulator</fullName>
    </submittedName>
</protein>
<dbReference type="GO" id="GO:0003700">
    <property type="term" value="F:DNA-binding transcription factor activity"/>
    <property type="evidence" value="ECO:0007669"/>
    <property type="project" value="InterPro"/>
</dbReference>
<evidence type="ECO:0000256" key="2">
    <source>
        <dbReference type="ARBA" id="ARBA00023015"/>
    </source>
</evidence>
<dbReference type="InterPro" id="IPR036390">
    <property type="entry name" value="WH_DNA-bd_sf"/>
</dbReference>
<dbReference type="PROSITE" id="PS50931">
    <property type="entry name" value="HTH_LYSR"/>
    <property type="match status" value="1"/>
</dbReference>
<dbReference type="PANTHER" id="PTHR30537:SF74">
    <property type="entry name" value="HTH-TYPE TRANSCRIPTIONAL REGULATOR TRPI"/>
    <property type="match status" value="1"/>
</dbReference>
<dbReference type="Pfam" id="PF00126">
    <property type="entry name" value="HTH_1"/>
    <property type="match status" value="1"/>
</dbReference>
<keyword evidence="7" id="KW-1185">Reference proteome</keyword>
<dbReference type="Proteomes" id="UP000244571">
    <property type="component" value="Chromosome"/>
</dbReference>
<dbReference type="Pfam" id="PF03466">
    <property type="entry name" value="LysR_substrate"/>
    <property type="match status" value="1"/>
</dbReference>